<dbReference type="Proteomes" id="UP000005205">
    <property type="component" value="Unassembled WGS sequence"/>
</dbReference>
<dbReference type="KEGG" id="acep:105623375"/>
<evidence type="ECO:0000313" key="4">
    <source>
        <dbReference type="Proteomes" id="UP000005205"/>
    </source>
</evidence>
<dbReference type="FunCoup" id="A0A158NRK5">
    <property type="interactions" value="286"/>
</dbReference>
<dbReference type="GO" id="GO:0006355">
    <property type="term" value="P:regulation of DNA-templated transcription"/>
    <property type="evidence" value="ECO:0007669"/>
    <property type="project" value="TreeGrafter"/>
</dbReference>
<organism evidence="3 4">
    <name type="scientific">Atta cephalotes</name>
    <name type="common">Leafcutter ant</name>
    <dbReference type="NCBI Taxonomy" id="12957"/>
    <lineage>
        <taxon>Eukaryota</taxon>
        <taxon>Metazoa</taxon>
        <taxon>Ecdysozoa</taxon>
        <taxon>Arthropoda</taxon>
        <taxon>Hexapoda</taxon>
        <taxon>Insecta</taxon>
        <taxon>Pterygota</taxon>
        <taxon>Neoptera</taxon>
        <taxon>Endopterygota</taxon>
        <taxon>Hymenoptera</taxon>
        <taxon>Apocrita</taxon>
        <taxon>Aculeata</taxon>
        <taxon>Formicoidea</taxon>
        <taxon>Formicidae</taxon>
        <taxon>Myrmicinae</taxon>
        <taxon>Atta</taxon>
    </lineage>
</organism>
<proteinExistence type="predicted"/>
<dbReference type="STRING" id="12957.A0A158NRK5"/>
<reference evidence="4" key="1">
    <citation type="journal article" date="2011" name="PLoS Genet.">
        <title>The genome sequence of the leaf-cutter ant Atta cephalotes reveals insights into its obligate symbiotic lifestyle.</title>
        <authorList>
            <person name="Suen G."/>
            <person name="Teiling C."/>
            <person name="Li L."/>
            <person name="Holt C."/>
            <person name="Abouheif E."/>
            <person name="Bornberg-Bauer E."/>
            <person name="Bouffard P."/>
            <person name="Caldera E.J."/>
            <person name="Cash E."/>
            <person name="Cavanaugh A."/>
            <person name="Denas O."/>
            <person name="Elhaik E."/>
            <person name="Fave M.J."/>
            <person name="Gadau J."/>
            <person name="Gibson J.D."/>
            <person name="Graur D."/>
            <person name="Grubbs K.J."/>
            <person name="Hagen D.E."/>
            <person name="Harkins T.T."/>
            <person name="Helmkampf M."/>
            <person name="Hu H."/>
            <person name="Johnson B.R."/>
            <person name="Kim J."/>
            <person name="Marsh S.E."/>
            <person name="Moeller J.A."/>
            <person name="Munoz-Torres M.C."/>
            <person name="Murphy M.C."/>
            <person name="Naughton M.C."/>
            <person name="Nigam S."/>
            <person name="Overson R."/>
            <person name="Rajakumar R."/>
            <person name="Reese J.T."/>
            <person name="Scott J.J."/>
            <person name="Smith C.R."/>
            <person name="Tao S."/>
            <person name="Tsutsui N.D."/>
            <person name="Viljakainen L."/>
            <person name="Wissler L."/>
            <person name="Yandell M.D."/>
            <person name="Zimmer F."/>
            <person name="Taylor J."/>
            <person name="Slater S.C."/>
            <person name="Clifton S.W."/>
            <person name="Warren W.C."/>
            <person name="Elsik C.G."/>
            <person name="Smith C.D."/>
            <person name="Weinstock G.M."/>
            <person name="Gerardo N.M."/>
            <person name="Currie C.R."/>
        </authorList>
    </citation>
    <scope>NUCLEOTIDE SEQUENCE [LARGE SCALE GENOMIC DNA]</scope>
</reference>
<reference evidence="3" key="2">
    <citation type="submission" date="2016-04" db="UniProtKB">
        <authorList>
            <consortium name="EnsemblMetazoa"/>
        </authorList>
    </citation>
    <scope>IDENTIFICATION</scope>
</reference>
<dbReference type="PANTHER" id="PTHR21494:SF0">
    <property type="entry name" value="ACTIVATING SIGNAL COINTEGRATOR 1 COMPLEX SUBUNIT 2"/>
    <property type="match status" value="1"/>
</dbReference>
<accession>A0A158NRK5</accession>
<keyword evidence="4" id="KW-1185">Reference proteome</keyword>
<evidence type="ECO:0000259" key="2">
    <source>
        <dbReference type="PROSITE" id="PS51140"/>
    </source>
</evidence>
<dbReference type="InterPro" id="IPR009060">
    <property type="entry name" value="UBA-like_sf"/>
</dbReference>
<feature type="compositionally biased region" description="Basic residues" evidence="1">
    <location>
        <begin position="713"/>
        <end position="729"/>
    </location>
</feature>
<protein>
    <recommendedName>
        <fullName evidence="2">CUE domain-containing protein</fullName>
    </recommendedName>
</protein>
<dbReference type="CDD" id="cd14364">
    <property type="entry name" value="CUE_ASCC2"/>
    <property type="match status" value="1"/>
</dbReference>
<dbReference type="SUPFAM" id="SSF46934">
    <property type="entry name" value="UBA-like"/>
    <property type="match status" value="1"/>
</dbReference>
<dbReference type="InterPro" id="IPR003892">
    <property type="entry name" value="CUE"/>
</dbReference>
<evidence type="ECO:0000256" key="1">
    <source>
        <dbReference type="SAM" id="MobiDB-lite"/>
    </source>
</evidence>
<dbReference type="AlphaFoldDB" id="A0A158NRK5"/>
<dbReference type="InterPro" id="IPR052586">
    <property type="entry name" value="ASCC2"/>
</dbReference>
<dbReference type="EnsemblMetazoa" id="XM_012204773.1">
    <property type="protein sequence ID" value="XP_012060163.1"/>
    <property type="gene ID" value="LOC105623375"/>
</dbReference>
<dbReference type="GO" id="GO:0043130">
    <property type="term" value="F:ubiquitin binding"/>
    <property type="evidence" value="ECO:0007669"/>
    <property type="project" value="InterPro"/>
</dbReference>
<feature type="region of interest" description="Disordered" evidence="1">
    <location>
        <begin position="647"/>
        <end position="743"/>
    </location>
</feature>
<feature type="domain" description="CUE" evidence="2">
    <location>
        <begin position="469"/>
        <end position="512"/>
    </location>
</feature>
<dbReference type="EMBL" id="ADTU01002059">
    <property type="status" value="NOT_ANNOTATED_CDS"/>
    <property type="molecule type" value="Genomic_DNA"/>
</dbReference>
<name>A0A158NRK5_ATTCE</name>
<dbReference type="PANTHER" id="PTHR21494">
    <property type="entry name" value="ACTIVATING SIGNAL COINTEGRATOR 1 COMPLEX SUBUNIT 2 ASC-1 COMPLEX SUBUNIT P100"/>
    <property type="match status" value="1"/>
</dbReference>
<gene>
    <name evidence="3" type="primary">105623375</name>
</gene>
<sequence>MIFVIKQNPECVPLEELQLNIKNDGVIVVIDALNMKWADKRYFLSYIAPEIYNEDGSEIMGAKDYWMEIVSYIIEDLNWLLALPFYRFWSNIIYNTSIMDTLVSFLQEAPPFYTLESFPADPKMREALENLRRNVLIVFARLCTNKQSSAEYMNRPFLGKLLYNYYIFTIPIIFDLCQLYGRESTKVVEKIVDSVFNLQPMYNDDLQKSIPCLIKALENVERRFENCPSNATEAVALSERGDSIEMTLYNLEDLILYVLDISSTLTILLRVYSPVTAIFHKDDFINKIVSIYGSTIPEMYKKLDKLAYSEENMPKYIELKHRLDVTRVEMLNLYRIIIYESILQIQEKINTITENEIRNCVDKYLDSLISAISEKEFIIDYHQFYPVDADLQIITKLYPEIDTIKSKYILQSLHASIGDTKMLANASLNNTNIAVAGSSGIQSNQRKEHSNDVNCMNNKIDSGSKYPDNLMSLISEVKEILCDYGEGFIQLCLENYNYNIESVVNAVLENKLPHNLKELDRTIPYIPPDPMETSIAMDLTTANLINDFQELNVSYDKIEVTTEKFTDVSGVKKKTNKYRNANEMLNDKSAIREARNIYEKYSIVTDEYDDEYDDTYDSHDIRGSAQDDSAEIDARSFTTPRVFQTFDKNNASSEDDTEIEDEKPIQNSNHFVQDSAELHAKAEQRKQSREGKNACNVNGKSKGDKQDKNGPVNRRKNVYKATHGNHNRRMGAEIKRKQGMIPS</sequence>
<dbReference type="eggNOG" id="KOG4501">
    <property type="taxonomic scope" value="Eukaryota"/>
</dbReference>
<feature type="compositionally biased region" description="Basic and acidic residues" evidence="1">
    <location>
        <begin position="676"/>
        <end position="692"/>
    </location>
</feature>
<dbReference type="OrthoDB" id="5577209at2759"/>
<evidence type="ECO:0000313" key="3">
    <source>
        <dbReference type="EnsemblMetazoa" id="XP_012060163.1"/>
    </source>
</evidence>
<dbReference type="Gene3D" id="1.10.8.10">
    <property type="entry name" value="DNA helicase RuvA subunit, C-terminal domain"/>
    <property type="match status" value="1"/>
</dbReference>
<dbReference type="PROSITE" id="PS51140">
    <property type="entry name" value="CUE"/>
    <property type="match status" value="1"/>
</dbReference>
<dbReference type="InParanoid" id="A0A158NRK5"/>
<dbReference type="SMART" id="SM00546">
    <property type="entry name" value="CUE"/>
    <property type="match status" value="1"/>
</dbReference>
<dbReference type="InterPro" id="IPR041800">
    <property type="entry name" value="ASCC2_CUE"/>
</dbReference>
<dbReference type="Pfam" id="PF02845">
    <property type="entry name" value="CUE"/>
    <property type="match status" value="1"/>
</dbReference>